<feature type="domain" description="Sushi" evidence="4">
    <location>
        <begin position="225"/>
        <end position="294"/>
    </location>
</feature>
<keyword evidence="6" id="KW-1185">Reference proteome</keyword>
<reference evidence="5" key="1">
    <citation type="submission" date="2025-08" db="UniProtKB">
        <authorList>
            <consortium name="Ensembl"/>
        </authorList>
    </citation>
    <scope>IDENTIFICATION</scope>
</reference>
<dbReference type="GO" id="GO:0004222">
    <property type="term" value="F:metalloendopeptidase activity"/>
    <property type="evidence" value="ECO:0007669"/>
    <property type="project" value="TreeGrafter"/>
</dbReference>
<evidence type="ECO:0000259" key="4">
    <source>
        <dbReference type="PROSITE" id="PS50923"/>
    </source>
</evidence>
<dbReference type="GO" id="GO:0006508">
    <property type="term" value="P:proteolysis"/>
    <property type="evidence" value="ECO:0007669"/>
    <property type="project" value="TreeGrafter"/>
</dbReference>
<dbReference type="PROSITE" id="PS50923">
    <property type="entry name" value="SUSHI"/>
    <property type="match status" value="2"/>
</dbReference>
<dbReference type="Pfam" id="PF00084">
    <property type="entry name" value="Sushi"/>
    <property type="match status" value="2"/>
</dbReference>
<protein>
    <recommendedName>
        <fullName evidence="4">Sushi domain-containing protein</fullName>
    </recommendedName>
</protein>
<dbReference type="SUPFAM" id="SSF57535">
    <property type="entry name" value="Complement control module/SCR domain"/>
    <property type="match status" value="3"/>
</dbReference>
<dbReference type="FunFam" id="2.10.70.10:FF:000045">
    <property type="entry name" value="Pappalysin 1"/>
    <property type="match status" value="1"/>
</dbReference>
<evidence type="ECO:0000313" key="6">
    <source>
        <dbReference type="Proteomes" id="UP000694414"/>
    </source>
</evidence>
<dbReference type="GeneTree" id="ENSGT00940000158543"/>
<evidence type="ECO:0000256" key="2">
    <source>
        <dbReference type="ARBA" id="ARBA00023157"/>
    </source>
</evidence>
<sequence length="488" mass="53557">MNGLKYSSLCFSSGTYELSCQQNPLIINVTHHPNILFHPTTSVLLYFSSPLVAISAVALRTPSYISPSAPNSCIPEHKEQNHQEHSCVHQPCGERGSCAPLLLDHADVANCTSSGPGHMKCAITCQRGCALQTSSQQFLKPVQKEILLTCSAGHWDRDVSCMPLDCGVPDPSLVNYATFSCAEGTDFLKRCSISCVPPAKLQGLSPWLTCLEDGLWSLPEVYCKLECGVPPVIPNANLLLPHCLRGNHDVGTVCRYECKPGYYMVESAESKVRNKFLKIQCLEGGVWEQGSCTPVVCEPPSPVFEGMYECTNGFNLDSQCVLNCNKESKKLPILCTKEGLWTQEFKLCENLQGECPPPPSELNLVEYKCEQGYGIGAVCSPSCIIPPSDPVTLPENITADTLEHWMEPVKVQGIVKLHQVADFYHLLTSLQPFQADGWCDTINNRAYCHYDGGDCCSSTLSSKKVIPFAADCDLDECTCRDPKAEENQ</sequence>
<dbReference type="GO" id="GO:0005615">
    <property type="term" value="C:extracellular space"/>
    <property type="evidence" value="ECO:0007669"/>
    <property type="project" value="TreeGrafter"/>
</dbReference>
<keyword evidence="2" id="KW-1015">Disulfide bond</keyword>
<organism evidence="5 6">
    <name type="scientific">Prolemur simus</name>
    <name type="common">Greater bamboo lemur</name>
    <name type="synonym">Hapalemur simus</name>
    <dbReference type="NCBI Taxonomy" id="1328070"/>
    <lineage>
        <taxon>Eukaryota</taxon>
        <taxon>Metazoa</taxon>
        <taxon>Chordata</taxon>
        <taxon>Craniata</taxon>
        <taxon>Vertebrata</taxon>
        <taxon>Euteleostomi</taxon>
        <taxon>Mammalia</taxon>
        <taxon>Eutheria</taxon>
        <taxon>Euarchontoglires</taxon>
        <taxon>Primates</taxon>
        <taxon>Strepsirrhini</taxon>
        <taxon>Lemuriformes</taxon>
        <taxon>Lemuridae</taxon>
        <taxon>Prolemur</taxon>
    </lineage>
</organism>
<dbReference type="Ensembl" id="ENSPSMT00000015836.1">
    <property type="protein sequence ID" value="ENSPSMP00000013610.1"/>
    <property type="gene ID" value="ENSPSMG00000009778.1"/>
</dbReference>
<dbReference type="AlphaFoldDB" id="A0A8C8ZCS6"/>
<dbReference type="InterPro" id="IPR035976">
    <property type="entry name" value="Sushi/SCR/CCP_sf"/>
</dbReference>
<feature type="domain" description="Sushi" evidence="4">
    <location>
        <begin position="295"/>
        <end position="350"/>
    </location>
</feature>
<dbReference type="GO" id="GO:0007166">
    <property type="term" value="P:cell surface receptor signaling pathway"/>
    <property type="evidence" value="ECO:0007669"/>
    <property type="project" value="TreeGrafter"/>
</dbReference>
<dbReference type="SMART" id="SM00032">
    <property type="entry name" value="CCP"/>
    <property type="match status" value="3"/>
</dbReference>
<dbReference type="Gene3D" id="2.10.70.10">
    <property type="entry name" value="Complement Module, domain 1"/>
    <property type="match status" value="2"/>
</dbReference>
<dbReference type="CDD" id="cd00033">
    <property type="entry name" value="CCP"/>
    <property type="match status" value="1"/>
</dbReference>
<dbReference type="PANTHER" id="PTHR46130:SF1">
    <property type="entry name" value="PAPPALYSIN-2"/>
    <property type="match status" value="1"/>
</dbReference>
<dbReference type="PANTHER" id="PTHR46130">
    <property type="entry name" value="LAMGL DOMAIN-CONTAINING PROTEIN"/>
    <property type="match status" value="1"/>
</dbReference>
<accession>A0A8C8ZCS6</accession>
<evidence type="ECO:0000313" key="5">
    <source>
        <dbReference type="Ensembl" id="ENSPSMP00000013610.1"/>
    </source>
</evidence>
<name>A0A8C8ZCS6_PROSS</name>
<reference evidence="5" key="2">
    <citation type="submission" date="2025-09" db="UniProtKB">
        <authorList>
            <consortium name="Ensembl"/>
        </authorList>
    </citation>
    <scope>IDENTIFICATION</scope>
</reference>
<keyword evidence="1 3" id="KW-0768">Sushi</keyword>
<proteinExistence type="predicted"/>
<evidence type="ECO:0000256" key="3">
    <source>
        <dbReference type="PROSITE-ProRule" id="PRU00302"/>
    </source>
</evidence>
<dbReference type="InterPro" id="IPR043543">
    <property type="entry name" value="PAPPA/PAPPA2"/>
</dbReference>
<dbReference type="InterPro" id="IPR000436">
    <property type="entry name" value="Sushi_SCR_CCP_dom"/>
</dbReference>
<evidence type="ECO:0000256" key="1">
    <source>
        <dbReference type="ARBA" id="ARBA00022659"/>
    </source>
</evidence>
<dbReference type="Proteomes" id="UP000694414">
    <property type="component" value="Unplaced"/>
</dbReference>
<comment type="caution">
    <text evidence="3">Lacks conserved residue(s) required for the propagation of feature annotation.</text>
</comment>